<keyword evidence="7" id="KW-1185">Reference proteome</keyword>
<dbReference type="SUPFAM" id="SSF55229">
    <property type="entry name" value="Cell division protein MinE topological specificity domain"/>
    <property type="match status" value="1"/>
</dbReference>
<evidence type="ECO:0000256" key="4">
    <source>
        <dbReference type="HAMAP-Rule" id="MF_00262"/>
    </source>
</evidence>
<dbReference type="NCBIfam" id="NF001422">
    <property type="entry name" value="PRK00296.1"/>
    <property type="match status" value="1"/>
</dbReference>
<dbReference type="HAMAP" id="MF_00262">
    <property type="entry name" value="MinE"/>
    <property type="match status" value="1"/>
</dbReference>
<keyword evidence="4 6" id="KW-0132">Cell division</keyword>
<gene>
    <name evidence="4 6" type="primary">minE</name>
    <name evidence="6" type="ORF">NCTC10717_02030</name>
</gene>
<dbReference type="OrthoDB" id="9802655at2"/>
<dbReference type="GO" id="GO:0032955">
    <property type="term" value="P:regulation of division septum assembly"/>
    <property type="evidence" value="ECO:0007669"/>
    <property type="project" value="InterPro"/>
</dbReference>
<comment type="similarity">
    <text evidence="1 4">Belongs to the MinE family.</text>
</comment>
<sequence>MGFLDIFKKQSNTAQIAKERLQIIVAHQRDGRISAPNEQPLFMEEMKREILEVVRKYIHIEPQDIETNIERDGEAEALVLNINLPDKQQQKRGNDSPAAQES</sequence>
<evidence type="ECO:0000313" key="7">
    <source>
        <dbReference type="Proteomes" id="UP000254575"/>
    </source>
</evidence>
<dbReference type="InterPro" id="IPR036707">
    <property type="entry name" value="MinE_sf"/>
</dbReference>
<dbReference type="InterPro" id="IPR005527">
    <property type="entry name" value="MinE"/>
</dbReference>
<organism evidence="6 7">
    <name type="scientific">Suttonella indologenes</name>
    <dbReference type="NCBI Taxonomy" id="13276"/>
    <lineage>
        <taxon>Bacteria</taxon>
        <taxon>Pseudomonadati</taxon>
        <taxon>Pseudomonadota</taxon>
        <taxon>Gammaproteobacteria</taxon>
        <taxon>Cardiobacteriales</taxon>
        <taxon>Cardiobacteriaceae</taxon>
        <taxon>Suttonella</taxon>
    </lineage>
</organism>
<evidence type="ECO:0000256" key="2">
    <source>
        <dbReference type="ARBA" id="ARBA00020112"/>
    </source>
</evidence>
<dbReference type="Proteomes" id="UP000254575">
    <property type="component" value="Unassembled WGS sequence"/>
</dbReference>
<keyword evidence="4" id="KW-0131">Cell cycle</keyword>
<proteinExistence type="inferred from homology"/>
<name>A0A380N164_9GAMM</name>
<comment type="function">
    <text evidence="3 4">Prevents the cell division inhibition by proteins MinC and MinD at internal division sites while permitting inhibition at polar sites. This ensures cell division at the proper site by restricting the formation of a division septum at the midpoint of the long axis of the cell.</text>
</comment>
<evidence type="ECO:0000313" key="6">
    <source>
        <dbReference type="EMBL" id="SUO98288.1"/>
    </source>
</evidence>
<reference evidence="6 7" key="1">
    <citation type="submission" date="2018-06" db="EMBL/GenBank/DDBJ databases">
        <authorList>
            <consortium name="Pathogen Informatics"/>
            <person name="Doyle S."/>
        </authorList>
    </citation>
    <scope>NUCLEOTIDE SEQUENCE [LARGE SCALE GENOMIC DNA]</scope>
    <source>
        <strain evidence="6 7">NCTC10717</strain>
    </source>
</reference>
<dbReference type="RefSeq" id="WP_115219133.1">
    <property type="nucleotide sequence ID" value="NZ_UHIA01000004.1"/>
</dbReference>
<protein>
    <recommendedName>
        <fullName evidence="2 4">Cell division topological specificity factor</fullName>
    </recommendedName>
</protein>
<feature type="region of interest" description="Disordered" evidence="5">
    <location>
        <begin position="82"/>
        <end position="102"/>
    </location>
</feature>
<evidence type="ECO:0000256" key="1">
    <source>
        <dbReference type="ARBA" id="ARBA00008168"/>
    </source>
</evidence>
<dbReference type="NCBIfam" id="TIGR01215">
    <property type="entry name" value="minE"/>
    <property type="match status" value="1"/>
</dbReference>
<dbReference type="Gene3D" id="3.30.1070.10">
    <property type="entry name" value="Cell division topological specificity factor MinE"/>
    <property type="match status" value="1"/>
</dbReference>
<dbReference type="GO" id="GO:0051301">
    <property type="term" value="P:cell division"/>
    <property type="evidence" value="ECO:0007669"/>
    <property type="project" value="UniProtKB-KW"/>
</dbReference>
<dbReference type="Pfam" id="PF03776">
    <property type="entry name" value="MinE"/>
    <property type="match status" value="1"/>
</dbReference>
<evidence type="ECO:0000256" key="3">
    <source>
        <dbReference type="ARBA" id="ARBA00025265"/>
    </source>
</evidence>
<evidence type="ECO:0000256" key="5">
    <source>
        <dbReference type="SAM" id="MobiDB-lite"/>
    </source>
</evidence>
<dbReference type="EMBL" id="UHIA01000004">
    <property type="protein sequence ID" value="SUO98288.1"/>
    <property type="molecule type" value="Genomic_DNA"/>
</dbReference>
<dbReference type="AlphaFoldDB" id="A0A380N164"/>
<accession>A0A380N164</accession>